<gene>
    <name evidence="2" type="ORF">KME60_20055</name>
</gene>
<dbReference type="EMBL" id="JAHHGZ010000022">
    <property type="protein sequence ID" value="MBW4669641.1"/>
    <property type="molecule type" value="Genomic_DNA"/>
</dbReference>
<accession>A0A951UUJ5</accession>
<comment type="caution">
    <text evidence="2">The sequence shown here is derived from an EMBL/GenBank/DDBJ whole genome shotgun (WGS) entry which is preliminary data.</text>
</comment>
<dbReference type="AlphaFoldDB" id="A0A951UUJ5"/>
<evidence type="ECO:0000313" key="2">
    <source>
        <dbReference type="EMBL" id="MBW4669641.1"/>
    </source>
</evidence>
<feature type="region of interest" description="Disordered" evidence="1">
    <location>
        <begin position="1"/>
        <end position="24"/>
    </location>
</feature>
<organism evidence="2 3">
    <name type="scientific">Cyanomargarita calcarea GSE-NOS-MK-12-04C</name>
    <dbReference type="NCBI Taxonomy" id="2839659"/>
    <lineage>
        <taxon>Bacteria</taxon>
        <taxon>Bacillati</taxon>
        <taxon>Cyanobacteriota</taxon>
        <taxon>Cyanophyceae</taxon>
        <taxon>Nostocales</taxon>
        <taxon>Cyanomargaritaceae</taxon>
        <taxon>Cyanomargarita</taxon>
    </lineage>
</organism>
<name>A0A951UUJ5_9CYAN</name>
<sequence length="58" mass="7091">MKEEGRRKKEEGRRKKEEGRRKKEEGIRRRFIYVDTEPHSKRVFSFKVGVLNPLFADR</sequence>
<reference evidence="2" key="2">
    <citation type="journal article" date="2022" name="Microbiol. Resour. Announc.">
        <title>Metagenome Sequencing to Explore Phylogenomics of Terrestrial Cyanobacteria.</title>
        <authorList>
            <person name="Ward R.D."/>
            <person name="Stajich J.E."/>
            <person name="Johansen J.R."/>
            <person name="Huntemann M."/>
            <person name="Clum A."/>
            <person name="Foster B."/>
            <person name="Foster B."/>
            <person name="Roux S."/>
            <person name="Palaniappan K."/>
            <person name="Varghese N."/>
            <person name="Mukherjee S."/>
            <person name="Reddy T.B.K."/>
            <person name="Daum C."/>
            <person name="Copeland A."/>
            <person name="Chen I.A."/>
            <person name="Ivanova N.N."/>
            <person name="Kyrpides N.C."/>
            <person name="Shapiro N."/>
            <person name="Eloe-Fadrosh E.A."/>
            <person name="Pietrasiak N."/>
        </authorList>
    </citation>
    <scope>NUCLEOTIDE SEQUENCE</scope>
    <source>
        <strain evidence="2">GSE-NOS-MK-12-04C</strain>
    </source>
</reference>
<protein>
    <submittedName>
        <fullName evidence="2">Uncharacterized protein</fullName>
    </submittedName>
</protein>
<evidence type="ECO:0000256" key="1">
    <source>
        <dbReference type="SAM" id="MobiDB-lite"/>
    </source>
</evidence>
<dbReference type="Proteomes" id="UP000729701">
    <property type="component" value="Unassembled WGS sequence"/>
</dbReference>
<evidence type="ECO:0000313" key="3">
    <source>
        <dbReference type="Proteomes" id="UP000729701"/>
    </source>
</evidence>
<reference evidence="2" key="1">
    <citation type="submission" date="2021-05" db="EMBL/GenBank/DDBJ databases">
        <authorList>
            <person name="Pietrasiak N."/>
            <person name="Ward R."/>
            <person name="Stajich J.E."/>
            <person name="Kurbessoian T."/>
        </authorList>
    </citation>
    <scope>NUCLEOTIDE SEQUENCE</scope>
    <source>
        <strain evidence="2">GSE-NOS-MK-12-04C</strain>
    </source>
</reference>
<proteinExistence type="predicted"/>